<keyword evidence="4" id="KW-0282">Flagellum</keyword>
<keyword evidence="2" id="KW-0963">Cytoplasm</keyword>
<accession>A0AAW1L937</accession>
<evidence type="ECO:0000256" key="3">
    <source>
        <dbReference type="ARBA" id="ARBA00022794"/>
    </source>
</evidence>
<evidence type="ECO:0000256" key="2">
    <source>
        <dbReference type="ARBA" id="ARBA00022490"/>
    </source>
</evidence>
<dbReference type="GO" id="GO:0060294">
    <property type="term" value="P:cilium movement involved in cell motility"/>
    <property type="evidence" value="ECO:0007669"/>
    <property type="project" value="TreeGrafter"/>
</dbReference>
<protein>
    <recommendedName>
        <fullName evidence="10">Radial spoke head protein 9 homolog</fullName>
    </recommendedName>
</protein>
<keyword evidence="12" id="KW-1185">Reference proteome</keyword>
<evidence type="ECO:0000313" key="11">
    <source>
        <dbReference type="EMBL" id="KAK9729997.1"/>
    </source>
</evidence>
<dbReference type="EMBL" id="JASPKY010000154">
    <property type="protein sequence ID" value="KAK9729997.1"/>
    <property type="molecule type" value="Genomic_DNA"/>
</dbReference>
<dbReference type="GO" id="GO:0044458">
    <property type="term" value="P:motile cilium assembly"/>
    <property type="evidence" value="ECO:0007669"/>
    <property type="project" value="TreeGrafter"/>
</dbReference>
<dbReference type="InterPro" id="IPR055316">
    <property type="entry name" value="RSP9"/>
</dbReference>
<gene>
    <name evidence="11" type="ORF">QE152_g15572</name>
</gene>
<comment type="subcellular location">
    <subcellularLocation>
        <location evidence="8">Cell projection</location>
        <location evidence="8">Kinocilium</location>
    </subcellularLocation>
    <subcellularLocation>
        <location evidence="1">Cytoplasm</location>
        <location evidence="1">Cytoskeleton</location>
        <location evidence="1">Flagellum axoneme</location>
    </subcellularLocation>
</comment>
<evidence type="ECO:0000256" key="10">
    <source>
        <dbReference type="ARBA" id="ARBA00041080"/>
    </source>
</evidence>
<dbReference type="GO" id="GO:0005930">
    <property type="term" value="C:axoneme"/>
    <property type="evidence" value="ECO:0007669"/>
    <property type="project" value="TreeGrafter"/>
</dbReference>
<evidence type="ECO:0000256" key="1">
    <source>
        <dbReference type="ARBA" id="ARBA00004611"/>
    </source>
</evidence>
<reference evidence="11 12" key="1">
    <citation type="journal article" date="2024" name="BMC Genomics">
        <title>De novo assembly and annotation of Popillia japonica's genome with initial clues to its potential as an invasive pest.</title>
        <authorList>
            <person name="Cucini C."/>
            <person name="Boschi S."/>
            <person name="Funari R."/>
            <person name="Cardaioli E."/>
            <person name="Iannotti N."/>
            <person name="Marturano G."/>
            <person name="Paoli F."/>
            <person name="Bruttini M."/>
            <person name="Carapelli A."/>
            <person name="Frati F."/>
            <person name="Nardi F."/>
        </authorList>
    </citation>
    <scope>NUCLEOTIDE SEQUENCE [LARGE SCALE GENOMIC DNA]</scope>
    <source>
        <strain evidence="11">DMR45628</strain>
    </source>
</reference>
<keyword evidence="7" id="KW-0966">Cell projection</keyword>
<proteinExistence type="inferred from homology"/>
<evidence type="ECO:0000256" key="8">
    <source>
        <dbReference type="ARBA" id="ARBA00037822"/>
    </source>
</evidence>
<dbReference type="Proteomes" id="UP001458880">
    <property type="component" value="Unassembled WGS sequence"/>
</dbReference>
<evidence type="ECO:0000256" key="9">
    <source>
        <dbReference type="ARBA" id="ARBA00038319"/>
    </source>
</evidence>
<dbReference type="PANTHER" id="PTHR22069:SF0">
    <property type="entry name" value="RADIAL SPOKE HEAD PROTEIN 9 HOMOLOG"/>
    <property type="match status" value="1"/>
</dbReference>
<dbReference type="GO" id="GO:0060091">
    <property type="term" value="C:kinocilium"/>
    <property type="evidence" value="ECO:0007669"/>
    <property type="project" value="UniProtKB-SubCell"/>
</dbReference>
<keyword evidence="3" id="KW-0970">Cilium biogenesis/degradation</keyword>
<keyword evidence="5" id="KW-0969">Cilium</keyword>
<dbReference type="AlphaFoldDB" id="A0AAW1L937"/>
<evidence type="ECO:0000313" key="12">
    <source>
        <dbReference type="Proteomes" id="UP001458880"/>
    </source>
</evidence>
<evidence type="ECO:0000256" key="4">
    <source>
        <dbReference type="ARBA" id="ARBA00022846"/>
    </source>
</evidence>
<organism evidence="11 12">
    <name type="scientific">Popillia japonica</name>
    <name type="common">Japanese beetle</name>
    <dbReference type="NCBI Taxonomy" id="7064"/>
    <lineage>
        <taxon>Eukaryota</taxon>
        <taxon>Metazoa</taxon>
        <taxon>Ecdysozoa</taxon>
        <taxon>Arthropoda</taxon>
        <taxon>Hexapoda</taxon>
        <taxon>Insecta</taxon>
        <taxon>Pterygota</taxon>
        <taxon>Neoptera</taxon>
        <taxon>Endopterygota</taxon>
        <taxon>Coleoptera</taxon>
        <taxon>Polyphaga</taxon>
        <taxon>Scarabaeiformia</taxon>
        <taxon>Scarabaeidae</taxon>
        <taxon>Rutelinae</taxon>
        <taxon>Popillia</taxon>
    </lineage>
</organism>
<keyword evidence="6" id="KW-0206">Cytoskeleton</keyword>
<comment type="similarity">
    <text evidence="9">Belongs to the flagellar radial spoke RSP9 family.</text>
</comment>
<name>A0AAW1L937_POPJA</name>
<dbReference type="GO" id="GO:0035082">
    <property type="term" value="P:axoneme assembly"/>
    <property type="evidence" value="ECO:0007669"/>
    <property type="project" value="InterPro"/>
</dbReference>
<dbReference type="PANTHER" id="PTHR22069">
    <property type="entry name" value="MITOCHONDRIAL RIBOSOMAL PROTEIN S18"/>
    <property type="match status" value="1"/>
</dbReference>
<evidence type="ECO:0000256" key="5">
    <source>
        <dbReference type="ARBA" id="ARBA00023069"/>
    </source>
</evidence>
<comment type="caution">
    <text evidence="11">The sequence shown here is derived from an EMBL/GenBank/DDBJ whole genome shotgun (WGS) entry which is preliminary data.</text>
</comment>
<sequence length="279" mass="31931">MDLESLLNTLETTAHSGQVLTTEEGIVLYNSLLLLQNENHFRNIYFWGRICGVDKDYFIAYGYVKDALLGRIFYYSTNCTDWGLLPQPSEKGKILTPLCITKFQGDPALVTDILLDKDETSVETVLNAPQVRQLKEEDRLACTVHLINEEAVIVPRAALFKRPDGVVVENLSFQGLERLEAQELKTYLHYRSPRNKWNINLLTRSDYNYAIDFLDTIDTDIPDGCWSIHISAGGILTVLKSLYWPGFIFYHKIGTPKYGYVYFGNGKKCIDIPFMLTFF</sequence>
<evidence type="ECO:0000256" key="6">
    <source>
        <dbReference type="ARBA" id="ARBA00023212"/>
    </source>
</evidence>
<evidence type="ECO:0000256" key="7">
    <source>
        <dbReference type="ARBA" id="ARBA00023273"/>
    </source>
</evidence>